<comment type="caution">
    <text evidence="3">The sequence shown here is derived from an EMBL/GenBank/DDBJ whole genome shotgun (WGS) entry which is preliminary data.</text>
</comment>
<protein>
    <recommendedName>
        <fullName evidence="5">PGF-CTERM protein</fullName>
    </recommendedName>
</protein>
<accession>A0ABD5XZF9</accession>
<feature type="compositionally biased region" description="Polar residues" evidence="1">
    <location>
        <begin position="7"/>
        <end position="27"/>
    </location>
</feature>
<organism evidence="3 4">
    <name type="scientific">Halosimplex aquaticum</name>
    <dbReference type="NCBI Taxonomy" id="3026162"/>
    <lineage>
        <taxon>Archaea</taxon>
        <taxon>Methanobacteriati</taxon>
        <taxon>Methanobacteriota</taxon>
        <taxon>Stenosarchaea group</taxon>
        <taxon>Halobacteria</taxon>
        <taxon>Halobacteriales</taxon>
        <taxon>Haloarculaceae</taxon>
        <taxon>Halosimplex</taxon>
    </lineage>
</organism>
<keyword evidence="2" id="KW-0472">Membrane</keyword>
<keyword evidence="2" id="KW-0812">Transmembrane</keyword>
<dbReference type="Proteomes" id="UP001596432">
    <property type="component" value="Unassembled WGS sequence"/>
</dbReference>
<dbReference type="GeneID" id="78820299"/>
<feature type="region of interest" description="Disordered" evidence="1">
    <location>
        <begin position="1"/>
        <end position="52"/>
    </location>
</feature>
<evidence type="ECO:0000313" key="4">
    <source>
        <dbReference type="Proteomes" id="UP001596432"/>
    </source>
</evidence>
<dbReference type="AlphaFoldDB" id="A0ABD5XZF9"/>
<evidence type="ECO:0000313" key="3">
    <source>
        <dbReference type="EMBL" id="MFC7140026.1"/>
    </source>
</evidence>
<dbReference type="EMBL" id="JBHTAS010000001">
    <property type="protein sequence ID" value="MFC7140026.1"/>
    <property type="molecule type" value="Genomic_DNA"/>
</dbReference>
<evidence type="ECO:0008006" key="5">
    <source>
        <dbReference type="Google" id="ProtNLM"/>
    </source>
</evidence>
<keyword evidence="2" id="KW-1133">Transmembrane helix</keyword>
<reference evidence="3 4" key="1">
    <citation type="journal article" date="2019" name="Int. J. Syst. Evol. Microbiol.">
        <title>The Global Catalogue of Microorganisms (GCM) 10K type strain sequencing project: providing services to taxonomists for standard genome sequencing and annotation.</title>
        <authorList>
            <consortium name="The Broad Institute Genomics Platform"/>
            <consortium name="The Broad Institute Genome Sequencing Center for Infectious Disease"/>
            <person name="Wu L."/>
            <person name="Ma J."/>
        </authorList>
    </citation>
    <scope>NUCLEOTIDE SEQUENCE [LARGE SCALE GENOMIC DNA]</scope>
    <source>
        <strain evidence="3 4">XZYJT29</strain>
    </source>
</reference>
<gene>
    <name evidence="3" type="ORF">ACFQMA_09290</name>
</gene>
<feature type="transmembrane region" description="Helical" evidence="2">
    <location>
        <begin position="64"/>
        <end position="81"/>
    </location>
</feature>
<sequence length="86" mass="8896">MAEFQSLWETQTNGQQGQSGPQITTTEDSGDADVTAPTSDGSGAVEGGPVAGAIEGSNYTVEEVQVILFAANVAILAYLAYKEANR</sequence>
<proteinExistence type="predicted"/>
<keyword evidence="4" id="KW-1185">Reference proteome</keyword>
<evidence type="ECO:0000256" key="2">
    <source>
        <dbReference type="SAM" id="Phobius"/>
    </source>
</evidence>
<name>A0ABD5XZF9_9EURY</name>
<dbReference type="RefSeq" id="WP_274325593.1">
    <property type="nucleotide sequence ID" value="NZ_CP118158.1"/>
</dbReference>
<evidence type="ECO:0000256" key="1">
    <source>
        <dbReference type="SAM" id="MobiDB-lite"/>
    </source>
</evidence>